<accession>A0A0C3AZL4</accession>
<dbReference type="AlphaFoldDB" id="A0A0C3AZL4"/>
<dbReference type="Proteomes" id="UP000054097">
    <property type="component" value="Unassembled WGS sequence"/>
</dbReference>
<reference evidence="3" key="2">
    <citation type="submission" date="2015-01" db="EMBL/GenBank/DDBJ databases">
        <title>Evolutionary Origins and Diversification of the Mycorrhizal Mutualists.</title>
        <authorList>
            <consortium name="DOE Joint Genome Institute"/>
            <consortium name="Mycorrhizal Genomics Consortium"/>
            <person name="Kohler A."/>
            <person name="Kuo A."/>
            <person name="Nagy L.G."/>
            <person name="Floudas D."/>
            <person name="Copeland A."/>
            <person name="Barry K.W."/>
            <person name="Cichocki N."/>
            <person name="Veneault-Fourrey C."/>
            <person name="LaButti K."/>
            <person name="Lindquist E.A."/>
            <person name="Lipzen A."/>
            <person name="Lundell T."/>
            <person name="Morin E."/>
            <person name="Murat C."/>
            <person name="Riley R."/>
            <person name="Ohm R."/>
            <person name="Sun H."/>
            <person name="Tunlid A."/>
            <person name="Henrissat B."/>
            <person name="Grigoriev I.V."/>
            <person name="Hibbett D.S."/>
            <person name="Martin F."/>
        </authorList>
    </citation>
    <scope>NUCLEOTIDE SEQUENCE [LARGE SCALE GENOMIC DNA]</scope>
    <source>
        <strain evidence="3">MAFF 305830</strain>
    </source>
</reference>
<evidence type="ECO:0000313" key="2">
    <source>
        <dbReference type="EMBL" id="KIM24676.1"/>
    </source>
</evidence>
<dbReference type="InterPro" id="IPR009003">
    <property type="entry name" value="Peptidase_S1_PA"/>
</dbReference>
<reference evidence="2 3" key="1">
    <citation type="submission" date="2014-04" db="EMBL/GenBank/DDBJ databases">
        <authorList>
            <consortium name="DOE Joint Genome Institute"/>
            <person name="Kuo A."/>
            <person name="Zuccaro A."/>
            <person name="Kohler A."/>
            <person name="Nagy L.G."/>
            <person name="Floudas D."/>
            <person name="Copeland A."/>
            <person name="Barry K.W."/>
            <person name="Cichocki N."/>
            <person name="Veneault-Fourrey C."/>
            <person name="LaButti K."/>
            <person name="Lindquist E.A."/>
            <person name="Lipzen A."/>
            <person name="Lundell T."/>
            <person name="Morin E."/>
            <person name="Murat C."/>
            <person name="Sun H."/>
            <person name="Tunlid A."/>
            <person name="Henrissat B."/>
            <person name="Grigoriev I.V."/>
            <person name="Hibbett D.S."/>
            <person name="Martin F."/>
            <person name="Nordberg H.P."/>
            <person name="Cantor M.N."/>
            <person name="Hua S.X."/>
        </authorList>
    </citation>
    <scope>NUCLEOTIDE SEQUENCE [LARGE SCALE GENOMIC DNA]</scope>
    <source>
        <strain evidence="2 3">MAFF 305830</strain>
    </source>
</reference>
<evidence type="ECO:0000313" key="3">
    <source>
        <dbReference type="Proteomes" id="UP000054097"/>
    </source>
</evidence>
<dbReference type="STRING" id="933852.A0A0C3AZL4"/>
<feature type="compositionally biased region" description="Polar residues" evidence="1">
    <location>
        <begin position="1"/>
        <end position="10"/>
    </location>
</feature>
<dbReference type="HOGENOM" id="CLU_024804_0_0_1"/>
<organism evidence="2 3">
    <name type="scientific">Serendipita vermifera MAFF 305830</name>
    <dbReference type="NCBI Taxonomy" id="933852"/>
    <lineage>
        <taxon>Eukaryota</taxon>
        <taxon>Fungi</taxon>
        <taxon>Dikarya</taxon>
        <taxon>Basidiomycota</taxon>
        <taxon>Agaricomycotina</taxon>
        <taxon>Agaricomycetes</taxon>
        <taxon>Sebacinales</taxon>
        <taxon>Serendipitaceae</taxon>
        <taxon>Serendipita</taxon>
    </lineage>
</organism>
<proteinExistence type="predicted"/>
<dbReference type="SUPFAM" id="SSF50494">
    <property type="entry name" value="Trypsin-like serine proteases"/>
    <property type="match status" value="1"/>
</dbReference>
<evidence type="ECO:0008006" key="4">
    <source>
        <dbReference type="Google" id="ProtNLM"/>
    </source>
</evidence>
<dbReference type="OrthoDB" id="5424209at2759"/>
<name>A0A0C3AZL4_SERVB</name>
<protein>
    <recommendedName>
        <fullName evidence="4">Peptidase S1 domain-containing protein</fullName>
    </recommendedName>
</protein>
<evidence type="ECO:0000256" key="1">
    <source>
        <dbReference type="SAM" id="MobiDB-lite"/>
    </source>
</evidence>
<feature type="region of interest" description="Disordered" evidence="1">
    <location>
        <begin position="1"/>
        <end position="23"/>
    </location>
</feature>
<gene>
    <name evidence="2" type="ORF">M408DRAFT_230070</name>
</gene>
<sequence length="545" mass="60260">MSATSMTDSLPTPGYTKDPTSPYPPLPTEARCFYYGLPSRPRLVARSSADAWVEPTGIEAYLRPKEIRPVGWHPLQAIWEDRVGPAMIEYMNSMGVEWTSLDPVRMGYASESSLPVIVWIGVMPGSLSPADGVEVAVRCKGILSDHKIDDVHVEIRESEVFHSARLYKPVSTINATAGIREPFSTTLGLPICAAATPSIEGTGGFYVSDPHNPGKLYLVTTRHVLFHPDENANELYEHSDSSQPRRDVLLFGDAAIVRYIEDIKSGIRGKHHIVEHLERWLKAAEKRNGEEAAEEQYDVQFQLDKAKKAILVLNNFLTDISRDWKERENRVLGHVVLSPPIGFNVGVEGFTEDWAVIEIDGSVVDSTNFVGNAIDLGTTIPVDKFINWMYPNPANPSSFEYPYNRLLQISGTLSDVDMWKLGPKTLDNDNDPCIMVIKRGNASGLTVGRLNTIRSFTRLYFKGKPGEISKEITVLPRNYKSHAFSEPGDSGAVIVDGKGRIAGLLTGGTGATDRIDCTYATSINFLLNRMSEHDLKPSLFPSLNA</sequence>
<dbReference type="EMBL" id="KN824321">
    <property type="protein sequence ID" value="KIM24676.1"/>
    <property type="molecule type" value="Genomic_DNA"/>
</dbReference>
<keyword evidence="3" id="KW-1185">Reference proteome</keyword>